<proteinExistence type="inferred from homology"/>
<comment type="similarity">
    <text evidence="1">Belongs to the glycosyltransferase 32 family.</text>
</comment>
<feature type="transmembrane region" description="Helical" evidence="2">
    <location>
        <begin position="411"/>
        <end position="432"/>
    </location>
</feature>
<evidence type="ECO:0000313" key="4">
    <source>
        <dbReference type="Proteomes" id="UP000566819"/>
    </source>
</evidence>
<evidence type="ECO:0008006" key="5">
    <source>
        <dbReference type="Google" id="ProtNLM"/>
    </source>
</evidence>
<feature type="transmembrane region" description="Helical" evidence="2">
    <location>
        <begin position="315"/>
        <end position="337"/>
    </location>
</feature>
<evidence type="ECO:0000256" key="2">
    <source>
        <dbReference type="SAM" id="Phobius"/>
    </source>
</evidence>
<dbReference type="AlphaFoldDB" id="A0A8H4R681"/>
<feature type="transmembrane region" description="Helical" evidence="2">
    <location>
        <begin position="367"/>
        <end position="390"/>
    </location>
</feature>
<feature type="transmembrane region" description="Helical" evidence="2">
    <location>
        <begin position="14"/>
        <end position="36"/>
    </location>
</feature>
<dbReference type="Gene3D" id="3.90.550.20">
    <property type="match status" value="1"/>
</dbReference>
<name>A0A8H4R681_9HELO</name>
<comment type="caution">
    <text evidence="3">The sequence shown here is derived from an EMBL/GenBank/DDBJ whole genome shotgun (WGS) entry which is preliminary data.</text>
</comment>
<dbReference type="Proteomes" id="UP000566819">
    <property type="component" value="Unassembled WGS sequence"/>
</dbReference>
<dbReference type="InterPro" id="IPR029044">
    <property type="entry name" value="Nucleotide-diphossugar_trans"/>
</dbReference>
<feature type="transmembrane region" description="Helical" evidence="2">
    <location>
        <begin position="278"/>
        <end position="295"/>
    </location>
</feature>
<gene>
    <name evidence="3" type="ORF">G7Y89_g13807</name>
</gene>
<protein>
    <recommendedName>
        <fullName evidence="5">Glycosyltransferase family 32 protein</fullName>
    </recommendedName>
</protein>
<feature type="transmembrane region" description="Helical" evidence="2">
    <location>
        <begin position="155"/>
        <end position="174"/>
    </location>
</feature>
<dbReference type="InterPro" id="IPR007577">
    <property type="entry name" value="GlycoTrfase_DXD_sugar-bd_CS"/>
</dbReference>
<keyword evidence="2" id="KW-0472">Membrane</keyword>
<keyword evidence="2" id="KW-1133">Transmembrane helix</keyword>
<keyword evidence="4" id="KW-1185">Reference proteome</keyword>
<dbReference type="Pfam" id="PF04488">
    <property type="entry name" value="Gly_transf_sug"/>
    <property type="match status" value="1"/>
</dbReference>
<feature type="transmembrane region" description="Helical" evidence="2">
    <location>
        <begin position="56"/>
        <end position="80"/>
    </location>
</feature>
<keyword evidence="2" id="KW-0812">Transmembrane</keyword>
<reference evidence="3 4" key="1">
    <citation type="submission" date="2020-03" db="EMBL/GenBank/DDBJ databases">
        <title>Draft Genome Sequence of Cudoniella acicularis.</title>
        <authorList>
            <person name="Buettner E."/>
            <person name="Kellner H."/>
        </authorList>
    </citation>
    <scope>NUCLEOTIDE SEQUENCE [LARGE SCALE GENOMIC DNA]</scope>
    <source>
        <strain evidence="3 4">DSM 108380</strain>
    </source>
</reference>
<dbReference type="SUPFAM" id="SSF53448">
    <property type="entry name" value="Nucleotide-diphospho-sugar transferases"/>
    <property type="match status" value="1"/>
</dbReference>
<dbReference type="EMBL" id="JAAMPI010001677">
    <property type="protein sequence ID" value="KAF4624364.1"/>
    <property type="molecule type" value="Genomic_DNA"/>
</dbReference>
<organism evidence="3 4">
    <name type="scientific">Cudoniella acicularis</name>
    <dbReference type="NCBI Taxonomy" id="354080"/>
    <lineage>
        <taxon>Eukaryota</taxon>
        <taxon>Fungi</taxon>
        <taxon>Dikarya</taxon>
        <taxon>Ascomycota</taxon>
        <taxon>Pezizomycotina</taxon>
        <taxon>Leotiomycetes</taxon>
        <taxon>Helotiales</taxon>
        <taxon>Tricladiaceae</taxon>
        <taxon>Cudoniella</taxon>
    </lineage>
</organism>
<dbReference type="GO" id="GO:1901135">
    <property type="term" value="P:carbohydrate derivative metabolic process"/>
    <property type="evidence" value="ECO:0007669"/>
    <property type="project" value="UniProtKB-ARBA"/>
</dbReference>
<evidence type="ECO:0000256" key="1">
    <source>
        <dbReference type="ARBA" id="ARBA00009003"/>
    </source>
</evidence>
<feature type="transmembrane region" description="Helical" evidence="2">
    <location>
        <begin position="344"/>
        <end position="361"/>
    </location>
</feature>
<accession>A0A8H4R681</accession>
<feature type="transmembrane region" description="Helical" evidence="2">
    <location>
        <begin position="130"/>
        <end position="149"/>
    </location>
</feature>
<evidence type="ECO:0000313" key="3">
    <source>
        <dbReference type="EMBL" id="KAF4624364.1"/>
    </source>
</evidence>
<feature type="transmembrane region" description="Helical" evidence="2">
    <location>
        <begin position="181"/>
        <end position="203"/>
    </location>
</feature>
<sequence>MPQAPHVSSKGDRFYILVLITGVGLGSFGVLLSRPILQDGPLHLPWAETLQFNYPYTITFIRLFLSFVLLVLAGFFPAIGDQASTPNSRRRWSAAQNFNLDDEPVGNNVDEEDYASSFRQPSWKHLPFDVLWLAIGVAAQTIFGAHVLFNSPVEVYFLSLGLAIPIFLVLLKLIRIKSWTVSSAVADSSISAFITISVGTIIACYRSGVILSSNILWKAVLLATTTAVCTLQMEYTSKLQGILPRVSEQYRTVASSDGELSGSTVRPSARATASSRRLLSQISLVGAVIIAPVLLWSGELGHISRNCYFLNEHVFWAYILLGAICCSILLVSTVLLVQETSASFTIFWSLFVNIIQLPLFGSSKISSWQLVGLGVCLIAGLLFVTGNEVFSLNLAQRSQRINFSNYYSRLPYRWVVAGVVILSGAGFVGFTWSSGEASETNSFLPLVRGEQGYLGARPHALTHANLTLLVEHCRGSYSDPDLILDYRSCLDFLSANQKDYLYIPDSQPSAPQQSNETSPICEGPIIPFHLWWTGPPSWRTELFIKSYLFTQNLPCSRLWIWLNTDQHPTALQTWRSSPKFRKFMPFLDTGDIALKEWSLPSRVPLPEFKDLDPLDRARFYTSPNKPNSKGETIVADSIIRDSSGKDWLQIYPPNAPPQIITFTVAVSDAARLIILHLHGGVYLDVDMILLRDLRPLLLPSLPFAERWGEHEWYNNALVALPAMSSISSYILWGGVRIGLSYHFKALYRILVAEGRDDISTQQGLFKFENAFFDPAGALVAENEKRGYKCAVPCFSDFASVFKAVPKSGEWAGFNGNPVVVANPGENNRTVENFFKGAWAYHIHNQVSLPFLSPFVFPWKLRDEMEADEKGKWSAKYEPGSWMDVICSAHDAFLSGAETNPYGEKWSGPEVEGYRLLSP</sequence>
<dbReference type="OrthoDB" id="409543at2759"/>